<dbReference type="AlphaFoldDB" id="A0A397SVW3"/>
<dbReference type="GO" id="GO:0004674">
    <property type="term" value="F:protein serine/threonine kinase activity"/>
    <property type="evidence" value="ECO:0007669"/>
    <property type="project" value="TreeGrafter"/>
</dbReference>
<keyword evidence="2" id="KW-0418">Kinase</keyword>
<dbReference type="Pfam" id="PF07714">
    <property type="entry name" value="PK_Tyr_Ser-Thr"/>
    <property type="match status" value="1"/>
</dbReference>
<feature type="domain" description="Protein kinase" evidence="1">
    <location>
        <begin position="1"/>
        <end position="163"/>
    </location>
</feature>
<dbReference type="SUPFAM" id="SSF56112">
    <property type="entry name" value="Protein kinase-like (PK-like)"/>
    <property type="match status" value="1"/>
</dbReference>
<comment type="caution">
    <text evidence="2">The sequence shown here is derived from an EMBL/GenBank/DDBJ whole genome shotgun (WGS) entry which is preliminary data.</text>
</comment>
<dbReference type="EMBL" id="QKYT01000232">
    <property type="protein sequence ID" value="RIA89119.1"/>
    <property type="molecule type" value="Genomic_DNA"/>
</dbReference>
<dbReference type="InterPro" id="IPR051681">
    <property type="entry name" value="Ser/Thr_Kinases-Pseudokinases"/>
</dbReference>
<dbReference type="PROSITE" id="PS50011">
    <property type="entry name" value="PROTEIN_KINASE_DOM"/>
    <property type="match status" value="1"/>
</dbReference>
<dbReference type="InterPro" id="IPR000719">
    <property type="entry name" value="Prot_kinase_dom"/>
</dbReference>
<organism evidence="2 3">
    <name type="scientific">Glomus cerebriforme</name>
    <dbReference type="NCBI Taxonomy" id="658196"/>
    <lineage>
        <taxon>Eukaryota</taxon>
        <taxon>Fungi</taxon>
        <taxon>Fungi incertae sedis</taxon>
        <taxon>Mucoromycota</taxon>
        <taxon>Glomeromycotina</taxon>
        <taxon>Glomeromycetes</taxon>
        <taxon>Glomerales</taxon>
        <taxon>Glomeraceae</taxon>
        <taxon>Glomus</taxon>
    </lineage>
</organism>
<dbReference type="Gene3D" id="1.10.510.10">
    <property type="entry name" value="Transferase(Phosphotransferase) domain 1"/>
    <property type="match status" value="1"/>
</dbReference>
<keyword evidence="2" id="KW-0808">Transferase</keyword>
<sequence>MVLHDNGIIHENLNPKNILIFNGIAKISNLPLPFGKEDFNNEDLYIESNDFKNNNLYVNTEIFDIIGYVDPNVFIKGPSDYVKAKSVDIYSLGTLLWEIMSEKVPHQENGIRELVKNITGGVKEADIPGISVEYKNLYTKCWDVNSDSRPTIKDVYNQLSNMK</sequence>
<dbReference type="PANTHER" id="PTHR44329">
    <property type="entry name" value="SERINE/THREONINE-PROTEIN KINASE TNNI3K-RELATED"/>
    <property type="match status" value="1"/>
</dbReference>
<dbReference type="OrthoDB" id="2305125at2759"/>
<evidence type="ECO:0000313" key="2">
    <source>
        <dbReference type="EMBL" id="RIA89119.1"/>
    </source>
</evidence>
<keyword evidence="3" id="KW-1185">Reference proteome</keyword>
<dbReference type="InterPro" id="IPR011009">
    <property type="entry name" value="Kinase-like_dom_sf"/>
</dbReference>
<accession>A0A397SVW3</accession>
<name>A0A397SVW3_9GLOM</name>
<protein>
    <submittedName>
        <fullName evidence="2">Kinase-like domain-containing protein</fullName>
    </submittedName>
</protein>
<evidence type="ECO:0000259" key="1">
    <source>
        <dbReference type="PROSITE" id="PS50011"/>
    </source>
</evidence>
<reference evidence="2 3" key="1">
    <citation type="submission" date="2018-06" db="EMBL/GenBank/DDBJ databases">
        <title>Comparative genomics reveals the genomic features of Rhizophagus irregularis, R. cerebriforme, R. diaphanum and Gigaspora rosea, and their symbiotic lifestyle signature.</title>
        <authorList>
            <person name="Morin E."/>
            <person name="San Clemente H."/>
            <person name="Chen E.C.H."/>
            <person name="De La Providencia I."/>
            <person name="Hainaut M."/>
            <person name="Kuo A."/>
            <person name="Kohler A."/>
            <person name="Murat C."/>
            <person name="Tang N."/>
            <person name="Roy S."/>
            <person name="Loubradou J."/>
            <person name="Henrissat B."/>
            <person name="Grigoriev I.V."/>
            <person name="Corradi N."/>
            <person name="Roux C."/>
            <person name="Martin F.M."/>
        </authorList>
    </citation>
    <scope>NUCLEOTIDE SEQUENCE [LARGE SCALE GENOMIC DNA]</scope>
    <source>
        <strain evidence="2 3">DAOM 227022</strain>
    </source>
</reference>
<proteinExistence type="predicted"/>
<dbReference type="Proteomes" id="UP000265703">
    <property type="component" value="Unassembled WGS sequence"/>
</dbReference>
<evidence type="ECO:0000313" key="3">
    <source>
        <dbReference type="Proteomes" id="UP000265703"/>
    </source>
</evidence>
<dbReference type="GO" id="GO:0005524">
    <property type="term" value="F:ATP binding"/>
    <property type="evidence" value="ECO:0007669"/>
    <property type="project" value="InterPro"/>
</dbReference>
<dbReference type="InterPro" id="IPR001245">
    <property type="entry name" value="Ser-Thr/Tyr_kinase_cat_dom"/>
</dbReference>
<gene>
    <name evidence="2" type="ORF">C1645_213812</name>
</gene>